<name>A0A5M6ZFE4_9PROT</name>
<dbReference type="PROSITE" id="PS50943">
    <property type="entry name" value="HTH_CROC1"/>
    <property type="match status" value="1"/>
</dbReference>
<dbReference type="RefSeq" id="WP_150022734.1">
    <property type="nucleotide sequence ID" value="NZ_VWOJ01000002.1"/>
</dbReference>
<evidence type="ECO:0000259" key="4">
    <source>
        <dbReference type="PROSITE" id="PS50943"/>
    </source>
</evidence>
<sequence>MSEYEKNLIQGLEEALAIVEGKAKPTREGWVEVPAIDVAGIRARMELSQTEFARKFGFNVTAVRNWEQGRRTPHGPARILLHTISKHPDVIESVLSEIEAASPALLMDAAPD</sequence>
<proteinExistence type="predicted"/>
<keyword evidence="3" id="KW-0804">Transcription</keyword>
<dbReference type="InterPro" id="IPR052359">
    <property type="entry name" value="HTH-type_reg/antitoxin"/>
</dbReference>
<evidence type="ECO:0000256" key="1">
    <source>
        <dbReference type="ARBA" id="ARBA00023015"/>
    </source>
</evidence>
<dbReference type="Proteomes" id="UP000325122">
    <property type="component" value="Unassembled WGS sequence"/>
</dbReference>
<dbReference type="InterPro" id="IPR001387">
    <property type="entry name" value="Cro/C1-type_HTH"/>
</dbReference>
<evidence type="ECO:0000256" key="3">
    <source>
        <dbReference type="ARBA" id="ARBA00023163"/>
    </source>
</evidence>
<dbReference type="EMBL" id="VWOJ01000002">
    <property type="protein sequence ID" value="KAA5803466.1"/>
    <property type="molecule type" value="Genomic_DNA"/>
</dbReference>
<evidence type="ECO:0000313" key="6">
    <source>
        <dbReference type="Proteomes" id="UP000325122"/>
    </source>
</evidence>
<dbReference type="Pfam" id="PF15731">
    <property type="entry name" value="MqsA_antitoxin"/>
    <property type="match status" value="1"/>
</dbReference>
<dbReference type="SUPFAM" id="SSF47413">
    <property type="entry name" value="lambda repressor-like DNA-binding domains"/>
    <property type="match status" value="1"/>
</dbReference>
<dbReference type="Gene3D" id="1.10.260.40">
    <property type="entry name" value="lambda repressor-like DNA-binding domains"/>
    <property type="match status" value="1"/>
</dbReference>
<dbReference type="PANTHER" id="PTHR36511:SF4">
    <property type="entry name" value="ANTITOXIN MQSA"/>
    <property type="match status" value="1"/>
</dbReference>
<dbReference type="CDD" id="cd00093">
    <property type="entry name" value="HTH_XRE"/>
    <property type="match status" value="1"/>
</dbReference>
<evidence type="ECO:0000256" key="2">
    <source>
        <dbReference type="ARBA" id="ARBA00023125"/>
    </source>
</evidence>
<keyword evidence="1" id="KW-0805">Transcription regulation</keyword>
<organism evidence="5 6">
    <name type="scientific">Alkalicaulis satelles</name>
    <dbReference type="NCBI Taxonomy" id="2609175"/>
    <lineage>
        <taxon>Bacteria</taxon>
        <taxon>Pseudomonadati</taxon>
        <taxon>Pseudomonadota</taxon>
        <taxon>Alphaproteobacteria</taxon>
        <taxon>Maricaulales</taxon>
        <taxon>Maricaulaceae</taxon>
        <taxon>Alkalicaulis</taxon>
    </lineage>
</organism>
<dbReference type="GO" id="GO:0003677">
    <property type="term" value="F:DNA binding"/>
    <property type="evidence" value="ECO:0007669"/>
    <property type="project" value="UniProtKB-KW"/>
</dbReference>
<dbReference type="PANTHER" id="PTHR36511">
    <property type="entry name" value="MERR FAMILY BACTERIAL REGULATORY PROTEIN"/>
    <property type="match status" value="1"/>
</dbReference>
<comment type="caution">
    <text evidence="5">The sequence shown here is derived from an EMBL/GenBank/DDBJ whole genome shotgun (WGS) entry which is preliminary data.</text>
</comment>
<dbReference type="AlphaFoldDB" id="A0A5M6ZFE4"/>
<keyword evidence="2" id="KW-0238">DNA-binding</keyword>
<feature type="domain" description="HTH cro/C1-type" evidence="4">
    <location>
        <begin position="38"/>
        <end position="73"/>
    </location>
</feature>
<protein>
    <submittedName>
        <fullName evidence="5">Transcriptional regulator</fullName>
    </submittedName>
</protein>
<evidence type="ECO:0000313" key="5">
    <source>
        <dbReference type="EMBL" id="KAA5803466.1"/>
    </source>
</evidence>
<dbReference type="InterPro" id="IPR032758">
    <property type="entry name" value="MqsA/HigA-2"/>
</dbReference>
<dbReference type="InterPro" id="IPR010982">
    <property type="entry name" value="Lambda_DNA-bd_dom_sf"/>
</dbReference>
<accession>A0A5M6ZFE4</accession>
<keyword evidence="6" id="KW-1185">Reference proteome</keyword>
<reference evidence="5 6" key="1">
    <citation type="submission" date="2019-09" db="EMBL/GenBank/DDBJ databases">
        <authorList>
            <person name="Kevbrin V."/>
            <person name="Grouzdev D.S."/>
        </authorList>
    </citation>
    <scope>NUCLEOTIDE SEQUENCE [LARGE SCALE GENOMIC DNA]</scope>
    <source>
        <strain evidence="5 6">G-192</strain>
    </source>
</reference>
<gene>
    <name evidence="5" type="ORF">F1654_06570</name>
</gene>